<comment type="subunit">
    <text evidence="2">Homotrimer.</text>
</comment>
<evidence type="ECO:0000313" key="12">
    <source>
        <dbReference type="EMBL" id="SIT52140.1"/>
    </source>
</evidence>
<dbReference type="GO" id="GO:0006811">
    <property type="term" value="P:monoatomic ion transport"/>
    <property type="evidence" value="ECO:0007669"/>
    <property type="project" value="UniProtKB-KW"/>
</dbReference>
<evidence type="ECO:0000256" key="8">
    <source>
        <dbReference type="ARBA" id="ARBA00023114"/>
    </source>
</evidence>
<dbReference type="Proteomes" id="UP000195569">
    <property type="component" value="Unassembled WGS sequence"/>
</dbReference>
<protein>
    <submittedName>
        <fullName evidence="12">Outer membrane porin, OmpC family</fullName>
    </submittedName>
</protein>
<evidence type="ECO:0000256" key="3">
    <source>
        <dbReference type="ARBA" id="ARBA00022448"/>
    </source>
</evidence>
<dbReference type="EMBL" id="CYGY02000204">
    <property type="protein sequence ID" value="SIT52140.1"/>
    <property type="molecule type" value="Genomic_DNA"/>
</dbReference>
<evidence type="ECO:0000313" key="13">
    <source>
        <dbReference type="Proteomes" id="UP000195569"/>
    </source>
</evidence>
<keyword evidence="3" id="KW-0813">Transport</keyword>
<keyword evidence="6" id="KW-0732">Signal</keyword>
<proteinExistence type="predicted"/>
<reference evidence="12" key="1">
    <citation type="submission" date="2016-12" db="EMBL/GenBank/DDBJ databases">
        <authorList>
            <person name="Moulin L."/>
        </authorList>
    </citation>
    <scope>NUCLEOTIDE SEQUENCE [LARGE SCALE GENOMIC DNA]</scope>
    <source>
        <strain evidence="12">STM 7183</strain>
    </source>
</reference>
<dbReference type="CDD" id="cd00342">
    <property type="entry name" value="gram_neg_porins"/>
    <property type="match status" value="1"/>
</dbReference>
<dbReference type="InterPro" id="IPR033900">
    <property type="entry name" value="Gram_neg_porin_domain"/>
</dbReference>
<keyword evidence="10" id="KW-0998">Cell outer membrane</keyword>
<name>A0A1N7SXP5_9BURK</name>
<dbReference type="Gene3D" id="2.40.160.10">
    <property type="entry name" value="Porin"/>
    <property type="match status" value="1"/>
</dbReference>
<evidence type="ECO:0000259" key="11">
    <source>
        <dbReference type="Pfam" id="PF13609"/>
    </source>
</evidence>
<dbReference type="Pfam" id="PF13609">
    <property type="entry name" value="Porin_4"/>
    <property type="match status" value="1"/>
</dbReference>
<accession>A0A1N7SXP5</accession>
<sequence length="234" mass="24884">MGLGGSILDVDRTLPNDVVHGVLLTESITCRVDKSILYSSPKIYGFSVALMYGLGGVAGATSAGSTFSGAVNYKRGPATFHAGYLYKRDGAVSGYYEGWGIGGSYEIGPARVYLGYTKDDYSDRTGARSLQNTVRYAIANLGASYQVVPLTVVVAQVMKLIDTSDGLAQSQNVHVVGLGLFYALSKQTNLYVGYAQVKNKNGSAYTLGQALYYGVSASPNSTARVLRFGVRTTF</sequence>
<dbReference type="PANTHER" id="PTHR34501:SF9">
    <property type="entry name" value="MAJOR OUTER MEMBRANE PROTEIN P.IA"/>
    <property type="match status" value="1"/>
</dbReference>
<dbReference type="PANTHER" id="PTHR34501">
    <property type="entry name" value="PROTEIN YDDL-RELATED"/>
    <property type="match status" value="1"/>
</dbReference>
<dbReference type="GO" id="GO:0009279">
    <property type="term" value="C:cell outer membrane"/>
    <property type="evidence" value="ECO:0007669"/>
    <property type="project" value="UniProtKB-SubCell"/>
</dbReference>
<dbReference type="InterPro" id="IPR050298">
    <property type="entry name" value="Gram-neg_bact_OMP"/>
</dbReference>
<keyword evidence="5" id="KW-0812">Transmembrane</keyword>
<evidence type="ECO:0000256" key="9">
    <source>
        <dbReference type="ARBA" id="ARBA00023136"/>
    </source>
</evidence>
<evidence type="ECO:0000256" key="2">
    <source>
        <dbReference type="ARBA" id="ARBA00011233"/>
    </source>
</evidence>
<dbReference type="GO" id="GO:0015288">
    <property type="term" value="F:porin activity"/>
    <property type="evidence" value="ECO:0007669"/>
    <property type="project" value="UniProtKB-KW"/>
</dbReference>
<keyword evidence="13" id="KW-1185">Reference proteome</keyword>
<feature type="domain" description="Porin" evidence="11">
    <location>
        <begin position="25"/>
        <end position="201"/>
    </location>
</feature>
<evidence type="ECO:0000256" key="7">
    <source>
        <dbReference type="ARBA" id="ARBA00023065"/>
    </source>
</evidence>
<evidence type="ECO:0000256" key="6">
    <source>
        <dbReference type="ARBA" id="ARBA00022729"/>
    </source>
</evidence>
<evidence type="ECO:0000256" key="10">
    <source>
        <dbReference type="ARBA" id="ARBA00023237"/>
    </source>
</evidence>
<organism evidence="12 13">
    <name type="scientific">Paraburkholderia piptadeniae</name>
    <dbReference type="NCBI Taxonomy" id="1701573"/>
    <lineage>
        <taxon>Bacteria</taxon>
        <taxon>Pseudomonadati</taxon>
        <taxon>Pseudomonadota</taxon>
        <taxon>Betaproteobacteria</taxon>
        <taxon>Burkholderiales</taxon>
        <taxon>Burkholderiaceae</taxon>
        <taxon>Paraburkholderia</taxon>
    </lineage>
</organism>
<gene>
    <name evidence="12" type="ORF">BN2476_2040005</name>
</gene>
<dbReference type="InterPro" id="IPR023614">
    <property type="entry name" value="Porin_dom_sf"/>
</dbReference>
<evidence type="ECO:0000256" key="4">
    <source>
        <dbReference type="ARBA" id="ARBA00022452"/>
    </source>
</evidence>
<keyword evidence="4" id="KW-1134">Transmembrane beta strand</keyword>
<comment type="subcellular location">
    <subcellularLocation>
        <location evidence="1">Cell outer membrane</location>
        <topology evidence="1">Multi-pass membrane protein</topology>
    </subcellularLocation>
</comment>
<dbReference type="SUPFAM" id="SSF56935">
    <property type="entry name" value="Porins"/>
    <property type="match status" value="1"/>
</dbReference>
<keyword evidence="8" id="KW-0626">Porin</keyword>
<evidence type="ECO:0000256" key="5">
    <source>
        <dbReference type="ARBA" id="ARBA00022692"/>
    </source>
</evidence>
<evidence type="ECO:0000256" key="1">
    <source>
        <dbReference type="ARBA" id="ARBA00004571"/>
    </source>
</evidence>
<comment type="caution">
    <text evidence="12">The sequence shown here is derived from an EMBL/GenBank/DDBJ whole genome shotgun (WGS) entry which is preliminary data.</text>
</comment>
<dbReference type="GO" id="GO:0046930">
    <property type="term" value="C:pore complex"/>
    <property type="evidence" value="ECO:0007669"/>
    <property type="project" value="UniProtKB-KW"/>
</dbReference>
<dbReference type="AlphaFoldDB" id="A0A1N7SXP5"/>
<keyword evidence="9" id="KW-0472">Membrane</keyword>
<keyword evidence="7" id="KW-0406">Ion transport</keyword>